<reference evidence="2 3" key="1">
    <citation type="submission" date="2016-10" db="EMBL/GenBank/DDBJ databases">
        <authorList>
            <person name="de Groot N.N."/>
        </authorList>
    </citation>
    <scope>NUCLEOTIDE SEQUENCE [LARGE SCALE GENOMIC DNA]</scope>
    <source>
        <strain evidence="2 3">CGMCC 1.6291</strain>
    </source>
</reference>
<organism evidence="2 3">
    <name type="scientific">Aquisalimonas asiatica</name>
    <dbReference type="NCBI Taxonomy" id="406100"/>
    <lineage>
        <taxon>Bacteria</taxon>
        <taxon>Pseudomonadati</taxon>
        <taxon>Pseudomonadota</taxon>
        <taxon>Gammaproteobacteria</taxon>
        <taxon>Chromatiales</taxon>
        <taxon>Ectothiorhodospiraceae</taxon>
        <taxon>Aquisalimonas</taxon>
    </lineage>
</organism>
<dbReference type="AlphaFoldDB" id="A0A1H8TPE7"/>
<proteinExistence type="predicted"/>
<dbReference type="OrthoDB" id="8477405at2"/>
<dbReference type="InterPro" id="IPR038724">
    <property type="entry name" value="RepA"/>
</dbReference>
<keyword evidence="3" id="KW-1185">Reference proteome</keyword>
<evidence type="ECO:0000256" key="1">
    <source>
        <dbReference type="SAM" id="MobiDB-lite"/>
    </source>
</evidence>
<evidence type="ECO:0000313" key="3">
    <source>
        <dbReference type="Proteomes" id="UP000199657"/>
    </source>
</evidence>
<feature type="region of interest" description="Disordered" evidence="1">
    <location>
        <begin position="1"/>
        <end position="20"/>
    </location>
</feature>
<dbReference type="STRING" id="406100.SAMN04488052_104342"/>
<sequence>MSETPIHLRPVDPAAHAGPEPFDLSQASVAHMLEADPPARDWLVKNRLPLGVVGLLAAAGKTGKSMAVLQLAVSATSGLPWLGMEIDHTGSVLILSAEDDRNEVWRRLRAIQRQLQADGEWTEAAEELIAERLHVLDRVGSDNLLTRRVERELIRTPMADRVIATANELPGPVLIVLDPLARFDGGEPNASDDATRVIETAEHIRKHTGATVLLPHHTRKAAALDEDAGQEAVRGASGLVDGARWIGLMQKLRKADAKRYGLQEEDAPRYVRFTTPAANYCEPWDGMWLERLDGGVLAPTELHEHHAEAKQQRADERYDRVVTATKALLRRHGPMSARHIRDTYGGQEGVMGAGQRAVWTSLRRAVEEGELLERPRDTRGGGHDLHLKPGDE</sequence>
<protein>
    <submittedName>
        <fullName evidence="2">RecA-family ATPase</fullName>
    </submittedName>
</protein>
<evidence type="ECO:0000313" key="2">
    <source>
        <dbReference type="EMBL" id="SEO92494.1"/>
    </source>
</evidence>
<dbReference type="Gene3D" id="3.40.50.300">
    <property type="entry name" value="P-loop containing nucleotide triphosphate hydrolases"/>
    <property type="match status" value="1"/>
</dbReference>
<gene>
    <name evidence="2" type="ORF">SAMN04488052_104342</name>
</gene>
<accession>A0A1H8TPE7</accession>
<dbReference type="RefSeq" id="WP_091643833.1">
    <property type="nucleotide sequence ID" value="NZ_FOEG01000004.1"/>
</dbReference>
<dbReference type="Pfam" id="PF13481">
    <property type="entry name" value="AAA_25"/>
    <property type="match status" value="1"/>
</dbReference>
<dbReference type="CDD" id="cd01125">
    <property type="entry name" value="RepA_RSF1010_like"/>
    <property type="match status" value="1"/>
</dbReference>
<feature type="region of interest" description="Disordered" evidence="1">
    <location>
        <begin position="370"/>
        <end position="392"/>
    </location>
</feature>
<name>A0A1H8TPE7_9GAMM</name>
<dbReference type="InterPro" id="IPR027417">
    <property type="entry name" value="P-loop_NTPase"/>
</dbReference>
<dbReference type="Proteomes" id="UP000199657">
    <property type="component" value="Unassembled WGS sequence"/>
</dbReference>
<dbReference type="SUPFAM" id="SSF52540">
    <property type="entry name" value="P-loop containing nucleoside triphosphate hydrolases"/>
    <property type="match status" value="1"/>
</dbReference>
<dbReference type="EMBL" id="FOEG01000004">
    <property type="protein sequence ID" value="SEO92494.1"/>
    <property type="molecule type" value="Genomic_DNA"/>
</dbReference>